<evidence type="ECO:0000256" key="8">
    <source>
        <dbReference type="ARBA" id="ARBA00034120"/>
    </source>
</evidence>
<evidence type="ECO:0000313" key="12">
    <source>
        <dbReference type="EMBL" id="ABI68349.1"/>
    </source>
</evidence>
<evidence type="ECO:0000256" key="5">
    <source>
        <dbReference type="ARBA" id="ARBA00022842"/>
    </source>
</evidence>
<evidence type="ECO:0000256" key="10">
    <source>
        <dbReference type="SAM" id="MobiDB-lite"/>
    </source>
</evidence>
<dbReference type="PROSITE" id="PS50878">
    <property type="entry name" value="RT_POL"/>
    <property type="match status" value="1"/>
</dbReference>
<evidence type="ECO:0000256" key="1">
    <source>
        <dbReference type="ARBA" id="ARBA00012493"/>
    </source>
</evidence>
<dbReference type="InterPro" id="IPR013597">
    <property type="entry name" value="Mat_intron_G2"/>
</dbReference>
<accession>Q0AVI1</accession>
<dbReference type="OrthoDB" id="9793236at2"/>
<dbReference type="EMBL" id="CP000448">
    <property type="protein sequence ID" value="ABI68349.1"/>
    <property type="molecule type" value="Genomic_DNA"/>
</dbReference>
<dbReference type="RefSeq" id="WP_011640454.1">
    <property type="nucleotide sequence ID" value="NC_008346.1"/>
</dbReference>
<keyword evidence="4" id="KW-0479">Metal-binding</keyword>
<evidence type="ECO:0000256" key="2">
    <source>
        <dbReference type="ARBA" id="ARBA00022679"/>
    </source>
</evidence>
<dbReference type="KEGG" id="swo:Swol_1035"/>
<evidence type="ECO:0000256" key="9">
    <source>
        <dbReference type="ARBA" id="ARBA00048173"/>
    </source>
</evidence>
<dbReference type="EMBL" id="CP000448">
    <property type="protein sequence ID" value="ABI68562.1"/>
    <property type="molecule type" value="Genomic_DNA"/>
</dbReference>
<keyword evidence="6" id="KW-0695">RNA-directed DNA polymerase</keyword>
<evidence type="ECO:0000256" key="6">
    <source>
        <dbReference type="ARBA" id="ARBA00022918"/>
    </source>
</evidence>
<dbReference type="Gene3D" id="3.30.70.270">
    <property type="match status" value="1"/>
</dbReference>
<dbReference type="Pfam" id="PF08388">
    <property type="entry name" value="GIIM"/>
    <property type="match status" value="1"/>
</dbReference>
<dbReference type="NCBIfam" id="TIGR04416">
    <property type="entry name" value="group_II_RT_mat"/>
    <property type="match status" value="1"/>
</dbReference>
<dbReference type="HOGENOM" id="CLU_013584_2_1_9"/>
<name>Q0AVI1_SYNWW</name>
<comment type="catalytic activity">
    <reaction evidence="9">
        <text>DNA(n) + a 2'-deoxyribonucleoside 5'-triphosphate = DNA(n+1) + diphosphate</text>
        <dbReference type="Rhea" id="RHEA:22508"/>
        <dbReference type="Rhea" id="RHEA-COMP:17339"/>
        <dbReference type="Rhea" id="RHEA-COMP:17340"/>
        <dbReference type="ChEBI" id="CHEBI:33019"/>
        <dbReference type="ChEBI" id="CHEBI:61560"/>
        <dbReference type="ChEBI" id="CHEBI:173112"/>
        <dbReference type="EC" id="2.7.7.49"/>
    </reaction>
</comment>
<dbReference type="AlphaFoldDB" id="Q0AVI1"/>
<protein>
    <recommendedName>
        <fullName evidence="1">RNA-directed DNA polymerase</fullName>
        <ecNumber evidence="1">2.7.7.49</ecNumber>
    </recommendedName>
</protein>
<sequence>MPKEGLNHRRCGSTKVTESDNLKHRQLREEGYLQRVSAEQREYAEACASPKMTETDSTNTNEQTEGLLEQILSRDNLNRAYKQVKRNKGAGGIDGMQVDELLPFLKENKNELVQSLRDGKYRPKPVRRVEIPKENGKTRKLGIPTVVDRLIQQAICQVLSLIFEKQFSNNSFGFRPKRSAHDALKRCQTNITDGYRYVVDMDLEKYFDTVNQSKLIQILSETIKDGRVIALIHKFLRAGVMVGGMFEDSPEGVPQGGPLSPLLGNIMLNECDHELERRGHRFVRYADDMMIFCKSKKAANRTLNHILPYIEEKLFLRVNRDKTQVAHVNKVKFLGYGFYIHKGEGRLRIHPKSVQKFKEKIREVTGRSNGMGIESRKIRLNQVVRGWMNYFKLVDAKNLIQGLDEWIRSRIRMVTWKRWKKVRTRSENLKHLGIKEERAWMWANTRKGYWRTAHSPILLIALSNERFKRAGYLSLMECYSAK</sequence>
<evidence type="ECO:0000256" key="7">
    <source>
        <dbReference type="ARBA" id="ARBA00023118"/>
    </source>
</evidence>
<keyword evidence="15" id="KW-1185">Reference proteome</keyword>
<dbReference type="EC" id="2.7.7.49" evidence="1"/>
<keyword evidence="3" id="KW-0548">Nucleotidyltransferase</keyword>
<dbReference type="SUPFAM" id="SSF56672">
    <property type="entry name" value="DNA/RNA polymerases"/>
    <property type="match status" value="1"/>
</dbReference>
<dbReference type="InterPro" id="IPR000477">
    <property type="entry name" value="RT_dom"/>
</dbReference>
<dbReference type="Proteomes" id="UP000001968">
    <property type="component" value="Chromosome"/>
</dbReference>
<organism evidence="14 15">
    <name type="scientific">Syntrophomonas wolfei subsp. wolfei (strain DSM 2245B / Goettingen)</name>
    <dbReference type="NCBI Taxonomy" id="335541"/>
    <lineage>
        <taxon>Bacteria</taxon>
        <taxon>Bacillati</taxon>
        <taxon>Bacillota</taxon>
        <taxon>Clostridia</taxon>
        <taxon>Eubacteriales</taxon>
        <taxon>Syntrophomonadaceae</taxon>
        <taxon>Syntrophomonas</taxon>
    </lineage>
</organism>
<evidence type="ECO:0000313" key="14">
    <source>
        <dbReference type="EMBL" id="ABI69273.1"/>
    </source>
</evidence>
<dbReference type="GO" id="GO:0003964">
    <property type="term" value="F:RNA-directed DNA polymerase activity"/>
    <property type="evidence" value="ECO:0007669"/>
    <property type="project" value="UniProtKB-KW"/>
</dbReference>
<dbReference type="EMBL" id="CP000448">
    <property type="protein sequence ID" value="ABI69273.1"/>
    <property type="molecule type" value="Genomic_DNA"/>
</dbReference>
<evidence type="ECO:0000259" key="11">
    <source>
        <dbReference type="PROSITE" id="PS50878"/>
    </source>
</evidence>
<dbReference type="GO" id="GO:0003723">
    <property type="term" value="F:RNA binding"/>
    <property type="evidence" value="ECO:0007669"/>
    <property type="project" value="InterPro"/>
</dbReference>
<proteinExistence type="inferred from homology"/>
<feature type="region of interest" description="Disordered" evidence="10">
    <location>
        <begin position="1"/>
        <end position="21"/>
    </location>
</feature>
<dbReference type="GO" id="GO:0051607">
    <property type="term" value="P:defense response to virus"/>
    <property type="evidence" value="ECO:0007669"/>
    <property type="project" value="UniProtKB-KW"/>
</dbReference>
<evidence type="ECO:0000313" key="15">
    <source>
        <dbReference type="Proteomes" id="UP000001968"/>
    </source>
</evidence>
<dbReference type="PANTHER" id="PTHR34047:SF8">
    <property type="entry name" value="PROTEIN YKFC"/>
    <property type="match status" value="1"/>
</dbReference>
<dbReference type="CDD" id="cd01651">
    <property type="entry name" value="RT_G2_intron"/>
    <property type="match status" value="1"/>
</dbReference>
<dbReference type="InterPro" id="IPR051083">
    <property type="entry name" value="GrpII_Intron_Splice-Mob/Def"/>
</dbReference>
<dbReference type="Pfam" id="PF00078">
    <property type="entry name" value="RVT_1"/>
    <property type="match status" value="1"/>
</dbReference>
<dbReference type="InterPro" id="IPR043502">
    <property type="entry name" value="DNA/RNA_pol_sf"/>
</dbReference>
<dbReference type="PANTHER" id="PTHR34047">
    <property type="entry name" value="NUCLEAR INTRON MATURASE 1, MITOCHONDRIAL-RELATED"/>
    <property type="match status" value="1"/>
</dbReference>
<evidence type="ECO:0000256" key="3">
    <source>
        <dbReference type="ARBA" id="ARBA00022695"/>
    </source>
</evidence>
<gene>
    <name evidence="12" type="ordered locus">Swol_1035</name>
    <name evidence="13" type="ordered locus">Swol_1253</name>
    <name evidence="14" type="ordered locus">Swol_1977</name>
</gene>
<evidence type="ECO:0000313" key="13">
    <source>
        <dbReference type="EMBL" id="ABI68562.1"/>
    </source>
</evidence>
<keyword evidence="2" id="KW-0808">Transferase</keyword>
<reference evidence="15" key="2">
    <citation type="journal article" date="2010" name="Environ. Microbiol.">
        <title>The genome of Syntrophomonas wolfei: new insights into syntrophic metabolism and biohydrogen production.</title>
        <authorList>
            <person name="Sieber J.R."/>
            <person name="Sims D.R."/>
            <person name="Han C."/>
            <person name="Kim E."/>
            <person name="Lykidis A."/>
            <person name="Lapidus A.L."/>
            <person name="McDonnald E."/>
            <person name="Rohlin L."/>
            <person name="Culley D.E."/>
            <person name="Gunsalus R."/>
            <person name="McInerney M.J."/>
        </authorList>
    </citation>
    <scope>NUCLEOTIDE SEQUENCE [LARGE SCALE GENOMIC DNA]</scope>
    <source>
        <strain evidence="15">DSM 2245B / Goettingen</strain>
    </source>
</reference>
<dbReference type="InterPro" id="IPR030931">
    <property type="entry name" value="Group_II_RT_mat"/>
</dbReference>
<dbReference type="GO" id="GO:0046872">
    <property type="term" value="F:metal ion binding"/>
    <property type="evidence" value="ECO:0007669"/>
    <property type="project" value="UniProtKB-KW"/>
</dbReference>
<reference evidence="14" key="1">
    <citation type="submission" date="2006-08" db="EMBL/GenBank/DDBJ databases">
        <title>Complete sequence of Syntrophomonas wolfei subsp. wolfei str. Goettingen.</title>
        <authorList>
            <consortium name="US DOE Joint Genome Institute"/>
            <person name="Copeland A."/>
            <person name="Lucas S."/>
            <person name="Lapidus A."/>
            <person name="Barry K."/>
            <person name="Detter J.C."/>
            <person name="Glavina del Rio T."/>
            <person name="Hammon N."/>
            <person name="Israni S."/>
            <person name="Dalin E."/>
            <person name="Tice H."/>
            <person name="Pitluck S."/>
            <person name="Brettin T."/>
            <person name="Sims D."/>
            <person name="Bruce D."/>
            <person name="Han C."/>
            <person name="Tapia R."/>
            <person name="Gilna P."/>
            <person name="Schmutz J."/>
            <person name="Larimer F."/>
            <person name="Land M."/>
            <person name="Hauser L."/>
            <person name="Kyrpides N."/>
            <person name="Kim E."/>
            <person name="Boone D.R."/>
            <person name="Brockman F."/>
            <person name="Culley D."/>
            <person name="Ferry J."/>
            <person name="Gunsalus R."/>
            <person name="McInerney M.J."/>
            <person name="Morrison M."/>
            <person name="Plugge C."/>
            <person name="Rohlin L."/>
            <person name="Scholten J."/>
            <person name="Sieber J."/>
            <person name="Stams A.J.M."/>
            <person name="Richardson P."/>
        </authorList>
    </citation>
    <scope>NUCLEOTIDE SEQUENCE</scope>
    <source>
        <strain evidence="14">Goettingen G311</strain>
    </source>
</reference>
<dbReference type="InterPro" id="IPR043128">
    <property type="entry name" value="Rev_trsase/Diguanyl_cyclase"/>
</dbReference>
<feature type="domain" description="Reverse transcriptase" evidence="11">
    <location>
        <begin position="112"/>
        <end position="338"/>
    </location>
</feature>
<dbReference type="KEGG" id="swo:Swol_1253"/>
<dbReference type="eggNOG" id="COG3344">
    <property type="taxonomic scope" value="Bacteria"/>
</dbReference>
<keyword evidence="5" id="KW-0460">Magnesium</keyword>
<evidence type="ECO:0000256" key="4">
    <source>
        <dbReference type="ARBA" id="ARBA00022723"/>
    </source>
</evidence>
<comment type="similarity">
    <text evidence="8">Belongs to the bacterial reverse transcriptase family.</text>
</comment>
<dbReference type="PRINTS" id="PR00866">
    <property type="entry name" value="RNADNAPOLMS"/>
</dbReference>
<keyword evidence="7" id="KW-0051">Antiviral defense</keyword>
<dbReference type="InterPro" id="IPR000123">
    <property type="entry name" value="Reverse_transcriptase_msDNA"/>
</dbReference>
<dbReference type="KEGG" id="swo:Swol_1977"/>